<dbReference type="Pfam" id="PF01425">
    <property type="entry name" value="Amidase"/>
    <property type="match status" value="1"/>
</dbReference>
<name>A0ABR3VDZ1_HUMIN</name>
<dbReference type="Proteomes" id="UP001583172">
    <property type="component" value="Unassembled WGS sequence"/>
</dbReference>
<accession>A0ABR3VDZ1</accession>
<proteinExistence type="predicted"/>
<organism evidence="2 3">
    <name type="scientific">Humicola insolens</name>
    <name type="common">Soft-rot fungus</name>
    <dbReference type="NCBI Taxonomy" id="85995"/>
    <lineage>
        <taxon>Eukaryota</taxon>
        <taxon>Fungi</taxon>
        <taxon>Dikarya</taxon>
        <taxon>Ascomycota</taxon>
        <taxon>Pezizomycotina</taxon>
        <taxon>Sordariomycetes</taxon>
        <taxon>Sordariomycetidae</taxon>
        <taxon>Sordariales</taxon>
        <taxon>Chaetomiaceae</taxon>
        <taxon>Mycothermus</taxon>
    </lineage>
</organism>
<dbReference type="PANTHER" id="PTHR46310:SF7">
    <property type="entry name" value="AMIDASE 1"/>
    <property type="match status" value="1"/>
</dbReference>
<dbReference type="PANTHER" id="PTHR46310">
    <property type="entry name" value="AMIDASE 1"/>
    <property type="match status" value="1"/>
</dbReference>
<evidence type="ECO:0000313" key="3">
    <source>
        <dbReference type="Proteomes" id="UP001583172"/>
    </source>
</evidence>
<feature type="domain" description="Amidase" evidence="1">
    <location>
        <begin position="107"/>
        <end position="270"/>
    </location>
</feature>
<dbReference type="EMBL" id="JAZGSY010000155">
    <property type="protein sequence ID" value="KAL1839463.1"/>
    <property type="molecule type" value="Genomic_DNA"/>
</dbReference>
<protein>
    <recommendedName>
        <fullName evidence="1">Amidase domain-containing protein</fullName>
    </recommendedName>
</protein>
<evidence type="ECO:0000313" key="2">
    <source>
        <dbReference type="EMBL" id="KAL1839463.1"/>
    </source>
</evidence>
<reference evidence="2 3" key="1">
    <citation type="journal article" date="2024" name="Commun. Biol.">
        <title>Comparative genomic analysis of thermophilic fungi reveals convergent evolutionary adaptations and gene losses.</title>
        <authorList>
            <person name="Steindorff A.S."/>
            <person name="Aguilar-Pontes M.V."/>
            <person name="Robinson A.J."/>
            <person name="Andreopoulos B."/>
            <person name="LaButti K."/>
            <person name="Kuo A."/>
            <person name="Mondo S."/>
            <person name="Riley R."/>
            <person name="Otillar R."/>
            <person name="Haridas S."/>
            <person name="Lipzen A."/>
            <person name="Grimwood J."/>
            <person name="Schmutz J."/>
            <person name="Clum A."/>
            <person name="Reid I.D."/>
            <person name="Moisan M.C."/>
            <person name="Butler G."/>
            <person name="Nguyen T.T.M."/>
            <person name="Dewar K."/>
            <person name="Conant G."/>
            <person name="Drula E."/>
            <person name="Henrissat B."/>
            <person name="Hansel C."/>
            <person name="Singer S."/>
            <person name="Hutchinson M.I."/>
            <person name="de Vries R.P."/>
            <person name="Natvig D.O."/>
            <person name="Powell A.J."/>
            <person name="Tsang A."/>
            <person name="Grigoriev I.V."/>
        </authorList>
    </citation>
    <scope>NUCLEOTIDE SEQUENCE [LARGE SCALE GENOMIC DNA]</scope>
    <source>
        <strain evidence="2 3">CBS 620.91</strain>
    </source>
</reference>
<dbReference type="InterPro" id="IPR036928">
    <property type="entry name" value="AS_sf"/>
</dbReference>
<dbReference type="Gene3D" id="3.90.1300.10">
    <property type="entry name" value="Amidase signature (AS) domain"/>
    <property type="match status" value="1"/>
</dbReference>
<keyword evidence="3" id="KW-1185">Reference proteome</keyword>
<sequence length="346" mass="37822">MCVSSTFSKKAPRIATLGGDVEIAVGDNFLSGLGFDDGTTALALAYTTVAGQNITRSALREFRRNVLDRDDVFQAGFCTNLIFVGAKATDFEIAPDAFDELAVWQPSKSRPLDGARISVKDNIDIAGHKTTLCNRAWTELYPVKTKTAACVQTLIDAGAIVLGKVKCQAMTVREEPLECVEFTAPFNPRADGYQVPSGSSSGSAAGIASYDWLNFSIGTDTGFPQWVFSIRPSTGVLDRDGVVGYFPEFDMPVFFGRDITRLSDFISVWNVLRSCNYPQDYLPTENPAQTRLIDNFVTGFEKVLGVERTLISLAEAWKQDLPDGPGHADIGTYLETAGIYPFYHDQ</sequence>
<dbReference type="SUPFAM" id="SSF75304">
    <property type="entry name" value="Amidase signature (AS) enzymes"/>
    <property type="match status" value="1"/>
</dbReference>
<gene>
    <name evidence="2" type="ORF">VTJ49DRAFT_1472</name>
</gene>
<comment type="caution">
    <text evidence="2">The sequence shown here is derived from an EMBL/GenBank/DDBJ whole genome shotgun (WGS) entry which is preliminary data.</text>
</comment>
<dbReference type="InterPro" id="IPR023631">
    <property type="entry name" value="Amidase_dom"/>
</dbReference>
<evidence type="ECO:0000259" key="1">
    <source>
        <dbReference type="Pfam" id="PF01425"/>
    </source>
</evidence>